<feature type="compositionally biased region" description="Basic and acidic residues" evidence="1">
    <location>
        <begin position="73"/>
        <end position="82"/>
    </location>
</feature>
<feature type="region of interest" description="Disordered" evidence="1">
    <location>
        <begin position="66"/>
        <end position="85"/>
    </location>
</feature>
<dbReference type="EMBL" id="BPLQ01006783">
    <property type="protein sequence ID" value="GIY25232.1"/>
    <property type="molecule type" value="Genomic_DNA"/>
</dbReference>
<evidence type="ECO:0000313" key="2">
    <source>
        <dbReference type="EMBL" id="GIY25232.1"/>
    </source>
</evidence>
<accession>A0AAV4RXL3</accession>
<keyword evidence="3" id="KW-1185">Reference proteome</keyword>
<evidence type="ECO:0000256" key="1">
    <source>
        <dbReference type="SAM" id="MobiDB-lite"/>
    </source>
</evidence>
<organism evidence="2 3">
    <name type="scientific">Caerostris darwini</name>
    <dbReference type="NCBI Taxonomy" id="1538125"/>
    <lineage>
        <taxon>Eukaryota</taxon>
        <taxon>Metazoa</taxon>
        <taxon>Ecdysozoa</taxon>
        <taxon>Arthropoda</taxon>
        <taxon>Chelicerata</taxon>
        <taxon>Arachnida</taxon>
        <taxon>Araneae</taxon>
        <taxon>Araneomorphae</taxon>
        <taxon>Entelegynae</taxon>
        <taxon>Araneoidea</taxon>
        <taxon>Araneidae</taxon>
        <taxon>Caerostris</taxon>
    </lineage>
</organism>
<dbReference type="AlphaFoldDB" id="A0AAV4RXL3"/>
<evidence type="ECO:0000313" key="3">
    <source>
        <dbReference type="Proteomes" id="UP001054837"/>
    </source>
</evidence>
<proteinExistence type="predicted"/>
<protein>
    <submittedName>
        <fullName evidence="2">Uncharacterized protein</fullName>
    </submittedName>
</protein>
<sequence>MKFNSATLKIILRETKFLTDVRPTGSCQQAHEEQELHVGRRWCTQWCCPRGRPSILFLSSAFPPSRWTSSLTDGREGKKTQEVRNSFTEISRSVRGLERVSSQFPSM</sequence>
<gene>
    <name evidence="2" type="ORF">CDAR_615841</name>
</gene>
<name>A0AAV4RXL3_9ARAC</name>
<dbReference type="Proteomes" id="UP001054837">
    <property type="component" value="Unassembled WGS sequence"/>
</dbReference>
<reference evidence="2 3" key="1">
    <citation type="submission" date="2021-06" db="EMBL/GenBank/DDBJ databases">
        <title>Caerostris darwini draft genome.</title>
        <authorList>
            <person name="Kono N."/>
            <person name="Arakawa K."/>
        </authorList>
    </citation>
    <scope>NUCLEOTIDE SEQUENCE [LARGE SCALE GENOMIC DNA]</scope>
</reference>
<comment type="caution">
    <text evidence="2">The sequence shown here is derived from an EMBL/GenBank/DDBJ whole genome shotgun (WGS) entry which is preliminary data.</text>
</comment>